<evidence type="ECO:0000256" key="1">
    <source>
        <dbReference type="ARBA" id="ARBA00004533"/>
    </source>
</evidence>
<accession>A0ABU7LWP2</accession>
<keyword evidence="4" id="KW-0808">Transferase</keyword>
<organism evidence="7 8">
    <name type="scientific">Hyphobacterium marinum</name>
    <dbReference type="NCBI Taxonomy" id="3116574"/>
    <lineage>
        <taxon>Bacteria</taxon>
        <taxon>Pseudomonadati</taxon>
        <taxon>Pseudomonadota</taxon>
        <taxon>Alphaproteobacteria</taxon>
        <taxon>Maricaulales</taxon>
        <taxon>Maricaulaceae</taxon>
        <taxon>Hyphobacterium</taxon>
    </lineage>
</organism>
<comment type="caution">
    <text evidence="7">The sequence shown here is derived from an EMBL/GenBank/DDBJ whole genome shotgun (WGS) entry which is preliminary data.</text>
</comment>
<dbReference type="PANTHER" id="PTHR30606">
    <property type="entry name" value="LIPID A BIOSYNTHESIS LAUROYL ACYLTRANSFERASE"/>
    <property type="match status" value="1"/>
</dbReference>
<keyword evidence="6 7" id="KW-0012">Acyltransferase</keyword>
<gene>
    <name evidence="7" type="ORF">V0U35_04685</name>
</gene>
<evidence type="ECO:0000256" key="2">
    <source>
        <dbReference type="ARBA" id="ARBA00022475"/>
    </source>
</evidence>
<evidence type="ECO:0000256" key="3">
    <source>
        <dbReference type="ARBA" id="ARBA00022519"/>
    </source>
</evidence>
<dbReference type="Pfam" id="PF03279">
    <property type="entry name" value="Lip_A_acyltrans"/>
    <property type="match status" value="1"/>
</dbReference>
<keyword evidence="5" id="KW-0472">Membrane</keyword>
<dbReference type="InterPro" id="IPR004960">
    <property type="entry name" value="LipA_acyltrans"/>
</dbReference>
<keyword evidence="8" id="KW-1185">Reference proteome</keyword>
<keyword evidence="2" id="KW-1003">Cell membrane</keyword>
<evidence type="ECO:0000256" key="4">
    <source>
        <dbReference type="ARBA" id="ARBA00022679"/>
    </source>
</evidence>
<comment type="subcellular location">
    <subcellularLocation>
        <location evidence="1">Cell inner membrane</location>
    </subcellularLocation>
</comment>
<dbReference type="GO" id="GO:0016746">
    <property type="term" value="F:acyltransferase activity"/>
    <property type="evidence" value="ECO:0007669"/>
    <property type="project" value="UniProtKB-KW"/>
</dbReference>
<reference evidence="7 8" key="1">
    <citation type="submission" date="2024-01" db="EMBL/GenBank/DDBJ databases">
        <title>Hyphobacterium bacterium isolated from marine sediment.</title>
        <authorList>
            <person name="Zhao S."/>
        </authorList>
    </citation>
    <scope>NUCLEOTIDE SEQUENCE [LARGE SCALE GENOMIC DNA]</scope>
    <source>
        <strain evidence="7 8">Y60-23</strain>
    </source>
</reference>
<protein>
    <submittedName>
        <fullName evidence="7">Lysophospholipid acyltransferase family protein</fullName>
    </submittedName>
</protein>
<name>A0ABU7LWP2_9PROT</name>
<dbReference type="RefSeq" id="WP_330195497.1">
    <property type="nucleotide sequence ID" value="NZ_JAZDRO010000001.1"/>
</dbReference>
<evidence type="ECO:0000313" key="7">
    <source>
        <dbReference type="EMBL" id="MEE2565968.1"/>
    </source>
</evidence>
<evidence type="ECO:0000256" key="5">
    <source>
        <dbReference type="ARBA" id="ARBA00023136"/>
    </source>
</evidence>
<evidence type="ECO:0000313" key="8">
    <source>
        <dbReference type="Proteomes" id="UP001310692"/>
    </source>
</evidence>
<dbReference type="CDD" id="cd07984">
    <property type="entry name" value="LPLAT_LABLAT-like"/>
    <property type="match status" value="1"/>
</dbReference>
<dbReference type="EMBL" id="JAZDRO010000001">
    <property type="protein sequence ID" value="MEE2565968.1"/>
    <property type="molecule type" value="Genomic_DNA"/>
</dbReference>
<dbReference type="PANTHER" id="PTHR30606:SF9">
    <property type="entry name" value="LIPID A BIOSYNTHESIS LAUROYLTRANSFERASE"/>
    <property type="match status" value="1"/>
</dbReference>
<sequence>MSVSIWQKIGWRAEALIWDAYNGFFRLFPLDRASTMGGAILRFIGPLTSTHHVARVNMQRAFPDAKKPEIDRLLSRMWDGFGRMLGETPHMAEFAGEKVLERVEIEGLEHVEGMRNGEAAIVISGHFSNWEVMGAALAWTGLDLNITYRHANNPLIDKRILDSRHEYGIRLLTAKGSDGAKALIAALRKGTSVALMNDQKMNDGVAAPFFGFDAMTAPGPTKLAMRVGAPIIPVITRRLEGARFRMTFYPPITPSENPDKAAAVVETVAKINAFIEDRIVEAPEQWFWVHRRWDKAIYRKADKSSSSASAGSI</sequence>
<keyword evidence="3" id="KW-0997">Cell inner membrane</keyword>
<dbReference type="Proteomes" id="UP001310692">
    <property type="component" value="Unassembled WGS sequence"/>
</dbReference>
<proteinExistence type="predicted"/>
<evidence type="ECO:0000256" key="6">
    <source>
        <dbReference type="ARBA" id="ARBA00023315"/>
    </source>
</evidence>